<sequence>MQIEACIGCGIETDKIDGAVHKYLKSSPGCWAKFGEILSKEYGDYEYMSVHGLTVDAYALQHPGTQGPQTLSSANVHLASLYSYFELGKPMSELSNIKQEIIKHKSSLVWLEPPKSITEVTVADILDSGTALQHCDNVKKWAAYVYEEWKFHHSAISSILSLKGT</sequence>
<proteinExistence type="predicted"/>
<dbReference type="Proteomes" id="UP000218767">
    <property type="component" value="Unassembled WGS sequence"/>
</dbReference>
<dbReference type="InterPro" id="IPR045990">
    <property type="entry name" value="DUF5946"/>
</dbReference>
<organism evidence="1 2">
    <name type="scientific">SAR86 cluster bacterium</name>
    <dbReference type="NCBI Taxonomy" id="2030880"/>
    <lineage>
        <taxon>Bacteria</taxon>
        <taxon>Pseudomonadati</taxon>
        <taxon>Pseudomonadota</taxon>
        <taxon>Gammaproteobacteria</taxon>
        <taxon>SAR86 cluster</taxon>
    </lineage>
</organism>
<evidence type="ECO:0000313" key="2">
    <source>
        <dbReference type="Proteomes" id="UP000218767"/>
    </source>
</evidence>
<dbReference type="Pfam" id="PF19371">
    <property type="entry name" value="DUF5946"/>
    <property type="match status" value="1"/>
</dbReference>
<protein>
    <submittedName>
        <fullName evidence="1">Uncharacterized protein</fullName>
    </submittedName>
</protein>
<reference evidence="2" key="1">
    <citation type="submission" date="2017-08" db="EMBL/GenBank/DDBJ databases">
        <title>A dynamic microbial community with high functional redundancy inhabits the cold, oxic subseafloor aquifer.</title>
        <authorList>
            <person name="Tully B.J."/>
            <person name="Wheat C.G."/>
            <person name="Glazer B.T."/>
            <person name="Huber J.A."/>
        </authorList>
    </citation>
    <scope>NUCLEOTIDE SEQUENCE [LARGE SCALE GENOMIC DNA]</scope>
</reference>
<dbReference type="EMBL" id="NVUL01000108">
    <property type="protein sequence ID" value="PCI74076.1"/>
    <property type="molecule type" value="Genomic_DNA"/>
</dbReference>
<dbReference type="AlphaFoldDB" id="A0A2A4WV29"/>
<name>A0A2A4WV29_9GAMM</name>
<gene>
    <name evidence="1" type="ORF">COB20_15520</name>
</gene>
<comment type="caution">
    <text evidence="1">The sequence shown here is derived from an EMBL/GenBank/DDBJ whole genome shotgun (WGS) entry which is preliminary data.</text>
</comment>
<evidence type="ECO:0000313" key="1">
    <source>
        <dbReference type="EMBL" id="PCI74076.1"/>
    </source>
</evidence>
<accession>A0A2A4WV29</accession>